<dbReference type="InterPro" id="IPR029058">
    <property type="entry name" value="AB_hydrolase_fold"/>
</dbReference>
<dbReference type="Pfam" id="PF00450">
    <property type="entry name" value="Peptidase_S10"/>
    <property type="match status" value="1"/>
</dbReference>
<dbReference type="Gene3D" id="3.40.50.1820">
    <property type="entry name" value="alpha/beta hydrolase"/>
    <property type="match status" value="1"/>
</dbReference>
<keyword evidence="6" id="KW-0325">Glycoprotein</keyword>
<dbReference type="GO" id="GO:0006508">
    <property type="term" value="P:proteolysis"/>
    <property type="evidence" value="ECO:0007669"/>
    <property type="project" value="UniProtKB-KW"/>
</dbReference>
<keyword evidence="2" id="KW-0121">Carboxypeptidase</keyword>
<evidence type="ECO:0000313" key="7">
    <source>
        <dbReference type="EMBL" id="KAK7601246.1"/>
    </source>
</evidence>
<evidence type="ECO:0000256" key="4">
    <source>
        <dbReference type="ARBA" id="ARBA00022729"/>
    </source>
</evidence>
<comment type="caution">
    <text evidence="7">The sequence shown here is derived from an EMBL/GenBank/DDBJ whole genome shotgun (WGS) entry which is preliminary data.</text>
</comment>
<dbReference type="GO" id="GO:0004185">
    <property type="term" value="F:serine-type carboxypeptidase activity"/>
    <property type="evidence" value="ECO:0007669"/>
    <property type="project" value="InterPro"/>
</dbReference>
<proteinExistence type="inferred from homology"/>
<evidence type="ECO:0000256" key="2">
    <source>
        <dbReference type="ARBA" id="ARBA00022645"/>
    </source>
</evidence>
<dbReference type="Proteomes" id="UP001367676">
    <property type="component" value="Unassembled WGS sequence"/>
</dbReference>
<evidence type="ECO:0000313" key="8">
    <source>
        <dbReference type="Proteomes" id="UP001367676"/>
    </source>
</evidence>
<dbReference type="PANTHER" id="PTHR11802:SF472">
    <property type="entry name" value="SERINE CARBOXYPEPTIDASE CPVL-RELATED"/>
    <property type="match status" value="1"/>
</dbReference>
<keyword evidence="5" id="KW-0378">Hydrolase</keyword>
<organism evidence="7 8">
    <name type="scientific">Parthenolecanium corni</name>
    <dbReference type="NCBI Taxonomy" id="536013"/>
    <lineage>
        <taxon>Eukaryota</taxon>
        <taxon>Metazoa</taxon>
        <taxon>Ecdysozoa</taxon>
        <taxon>Arthropoda</taxon>
        <taxon>Hexapoda</taxon>
        <taxon>Insecta</taxon>
        <taxon>Pterygota</taxon>
        <taxon>Neoptera</taxon>
        <taxon>Paraneoptera</taxon>
        <taxon>Hemiptera</taxon>
        <taxon>Sternorrhyncha</taxon>
        <taxon>Coccoidea</taxon>
        <taxon>Coccidae</taxon>
        <taxon>Parthenolecanium</taxon>
    </lineage>
</organism>
<accession>A0AAN9TQZ2</accession>
<evidence type="ECO:0000256" key="3">
    <source>
        <dbReference type="ARBA" id="ARBA00022670"/>
    </source>
</evidence>
<evidence type="ECO:0000256" key="6">
    <source>
        <dbReference type="ARBA" id="ARBA00023180"/>
    </source>
</evidence>
<evidence type="ECO:0000256" key="1">
    <source>
        <dbReference type="ARBA" id="ARBA00009431"/>
    </source>
</evidence>
<dbReference type="PANTHER" id="PTHR11802">
    <property type="entry name" value="SERINE PROTEASE FAMILY S10 SERINE CARBOXYPEPTIDASE"/>
    <property type="match status" value="1"/>
</dbReference>
<protein>
    <recommendedName>
        <fullName evidence="9">Serine carboxypeptidase CPVL</fullName>
    </recommendedName>
</protein>
<keyword evidence="8" id="KW-1185">Reference proteome</keyword>
<dbReference type="PRINTS" id="PR00724">
    <property type="entry name" value="CRBOXYPTASEC"/>
</dbReference>
<evidence type="ECO:0008006" key="9">
    <source>
        <dbReference type="Google" id="ProtNLM"/>
    </source>
</evidence>
<comment type="similarity">
    <text evidence="1">Belongs to the peptidase S10 family.</text>
</comment>
<keyword evidence="4" id="KW-0732">Signal</keyword>
<dbReference type="EMBL" id="JBBCAQ010000010">
    <property type="protein sequence ID" value="KAK7601246.1"/>
    <property type="molecule type" value="Genomic_DNA"/>
</dbReference>
<dbReference type="AlphaFoldDB" id="A0AAN9TQZ2"/>
<dbReference type="SUPFAM" id="SSF53474">
    <property type="entry name" value="alpha/beta-Hydrolases"/>
    <property type="match status" value="1"/>
</dbReference>
<name>A0AAN9TQZ2_9HEMI</name>
<dbReference type="Gene3D" id="3.40.50.12670">
    <property type="match status" value="1"/>
</dbReference>
<gene>
    <name evidence="7" type="ORF">V9T40_008687</name>
</gene>
<sequence length="415" mass="47723">MVVAEKVILDPDNPEESQKLSYVEPVLVNLPSYAGYINVSEKYGAHLFFWFFKSESSAADAPLIVWLQGQQGLSCLTGLFEEHGPIYVDLKTYKIKKRKQAWTKQYNVLYLDPTTFCGFSYSLSNYPKLSSLDEIGIRIRYALQQFLLVFPEMQKHPMYLTGEFDSGKYITLVAKENLADENPQTRLNIHGLMIGGGFTFDFENPNYDDTFHEYGLLDSCERDHMAQNIRLIGSYVRGNDTESALTAIGSVITKKLYDRGFETFLDARYTNPLKFSLASIISSKSSFRKMVHVGDQPFQNEMRFLTANTLLRSTSQYLPDVLKHYKLLLYNGQFDLLAPYAHTEEFLAKLEWDACTDFYETKRKMWMVHGHFLGYWTSAGNVTHVLVRNAGHMVGRTQPEALFQLLDQFVNDKFK</sequence>
<dbReference type="InterPro" id="IPR001563">
    <property type="entry name" value="Peptidase_S10"/>
</dbReference>
<reference evidence="7 8" key="1">
    <citation type="submission" date="2024-03" db="EMBL/GenBank/DDBJ databases">
        <title>Adaptation during the transition from Ophiocordyceps entomopathogen to insect associate is accompanied by gene loss and intensified selection.</title>
        <authorList>
            <person name="Ward C.M."/>
            <person name="Onetto C.A."/>
            <person name="Borneman A.R."/>
        </authorList>
    </citation>
    <scope>NUCLEOTIDE SEQUENCE [LARGE SCALE GENOMIC DNA]</scope>
    <source>
        <strain evidence="7">AWRI1</strain>
        <tissue evidence="7">Single Adult Female</tissue>
    </source>
</reference>
<evidence type="ECO:0000256" key="5">
    <source>
        <dbReference type="ARBA" id="ARBA00022801"/>
    </source>
</evidence>
<keyword evidence="3" id="KW-0645">Protease</keyword>